<dbReference type="GO" id="GO:0000270">
    <property type="term" value="P:peptidoglycan metabolic process"/>
    <property type="evidence" value="ECO:0007669"/>
    <property type="project" value="InterPro"/>
</dbReference>
<dbReference type="GO" id="GO:0008932">
    <property type="term" value="F:lytic endotransglycosylase activity"/>
    <property type="evidence" value="ECO:0007669"/>
    <property type="project" value="TreeGrafter"/>
</dbReference>
<dbReference type="SUPFAM" id="SSF53955">
    <property type="entry name" value="Lysozyme-like"/>
    <property type="match status" value="1"/>
</dbReference>
<dbReference type="CDD" id="cd16894">
    <property type="entry name" value="MltD-like"/>
    <property type="match status" value="1"/>
</dbReference>
<dbReference type="Gene3D" id="1.10.530.10">
    <property type="match status" value="1"/>
</dbReference>
<feature type="domain" description="LysM" evidence="1">
    <location>
        <begin position="437"/>
        <end position="481"/>
    </location>
</feature>
<feature type="domain" description="LysM" evidence="1">
    <location>
        <begin position="501"/>
        <end position="545"/>
    </location>
</feature>
<dbReference type="PROSITE" id="PS00922">
    <property type="entry name" value="TRANSGLYCOSYLASE"/>
    <property type="match status" value="1"/>
</dbReference>
<dbReference type="Pfam" id="PF01476">
    <property type="entry name" value="LysM"/>
    <property type="match status" value="3"/>
</dbReference>
<dbReference type="InterPro" id="IPR023346">
    <property type="entry name" value="Lysozyme-like_dom_sf"/>
</dbReference>
<protein>
    <recommendedName>
        <fullName evidence="1">LysM domain-containing protein</fullName>
    </recommendedName>
</protein>
<proteinExistence type="predicted"/>
<dbReference type="InterPro" id="IPR008258">
    <property type="entry name" value="Transglycosylase_SLT_dom_1"/>
</dbReference>
<dbReference type="CDD" id="cd00118">
    <property type="entry name" value="LysM"/>
    <property type="match status" value="3"/>
</dbReference>
<organism evidence="2">
    <name type="scientific">marine metagenome</name>
    <dbReference type="NCBI Taxonomy" id="408172"/>
    <lineage>
        <taxon>unclassified sequences</taxon>
        <taxon>metagenomes</taxon>
        <taxon>ecological metagenomes</taxon>
    </lineage>
</organism>
<evidence type="ECO:0000313" key="2">
    <source>
        <dbReference type="EMBL" id="SUZ76582.1"/>
    </source>
</evidence>
<accession>A0A381QB71</accession>
<dbReference type="GO" id="GO:0016020">
    <property type="term" value="C:membrane"/>
    <property type="evidence" value="ECO:0007669"/>
    <property type="project" value="InterPro"/>
</dbReference>
<dbReference type="InterPro" id="IPR036779">
    <property type="entry name" value="LysM_dom_sf"/>
</dbReference>
<dbReference type="EMBL" id="UINC01001283">
    <property type="protein sequence ID" value="SUZ76582.1"/>
    <property type="molecule type" value="Genomic_DNA"/>
</dbReference>
<dbReference type="SMART" id="SM00257">
    <property type="entry name" value="LysM"/>
    <property type="match status" value="3"/>
</dbReference>
<name>A0A381QB71_9ZZZZ</name>
<dbReference type="InterPro" id="IPR018392">
    <property type="entry name" value="LysM"/>
</dbReference>
<dbReference type="Pfam" id="PF01464">
    <property type="entry name" value="SLT"/>
    <property type="match status" value="1"/>
</dbReference>
<sequence>MLCEAGTITFRFSLSINPSMCIFRSKVASHIVSVSFILLTITSCQSVSLETEGAPVPDIELATNKDPLNQPQNTAVVAKTQVEATITVYEFNDVWERIKMGFQLKEAYGHPAVAKQVVAYANNQRLFDLIAERSSPFLYWIVEEIEDRGLPMELALVPIVESMFDPNAYSRQQAVGLWQFMAPTARSFGLQQDWWYDARRDPRASTEAALDYLQKLYEQFNQDWLLALASYNTGDGNVRKAIRRNGGPALKANFWELPLANETRLYVPRILALASVISDTNSFEIILPPVDNKEPLAIVEIGAQIDLAQAAKLAQIDYAELRALNPGYLQWATHPEKPQNLAVPVNNAELLLAGLRGIDTNDLVTWDRYKIELGDTLSGIAQKLGTRVDILKTVNQIQGTRIIAGNSLMVPRTTDTNVLTYLPNIRTPKASIIKAPLSYTVRRGDNLWAIARRFDLRSKEIAQQNKLSLASVLQPGQILDLRFAGNSTHAIDNTREVSKLELYHVQPGDSMASIAKQFDTDLGTLLNWNEIAKKDLIFPGQQIRVYPPGAGID</sequence>
<reference evidence="2" key="1">
    <citation type="submission" date="2018-05" db="EMBL/GenBank/DDBJ databases">
        <authorList>
            <person name="Lanie J.A."/>
            <person name="Ng W.-L."/>
            <person name="Kazmierczak K.M."/>
            <person name="Andrzejewski T.M."/>
            <person name="Davidsen T.M."/>
            <person name="Wayne K.J."/>
            <person name="Tettelin H."/>
            <person name="Glass J.I."/>
            <person name="Rusch D."/>
            <person name="Podicherti R."/>
            <person name="Tsui H.-C.T."/>
            <person name="Winkler M.E."/>
        </authorList>
    </citation>
    <scope>NUCLEOTIDE SEQUENCE</scope>
</reference>
<evidence type="ECO:0000259" key="1">
    <source>
        <dbReference type="PROSITE" id="PS51782"/>
    </source>
</evidence>
<dbReference type="SUPFAM" id="SSF54106">
    <property type="entry name" value="LysM domain"/>
    <property type="match status" value="3"/>
</dbReference>
<dbReference type="Gene3D" id="3.10.350.10">
    <property type="entry name" value="LysM domain"/>
    <property type="match status" value="3"/>
</dbReference>
<feature type="domain" description="LysM" evidence="1">
    <location>
        <begin position="367"/>
        <end position="410"/>
    </location>
</feature>
<gene>
    <name evidence="2" type="ORF">METZ01_LOCUS29436</name>
</gene>
<dbReference type="PANTHER" id="PTHR33734:SF22">
    <property type="entry name" value="MEMBRANE-BOUND LYTIC MUREIN TRANSGLYCOSYLASE D"/>
    <property type="match status" value="1"/>
</dbReference>
<dbReference type="AlphaFoldDB" id="A0A381QB71"/>
<dbReference type="PANTHER" id="PTHR33734">
    <property type="entry name" value="LYSM DOMAIN-CONTAINING GPI-ANCHORED PROTEIN 2"/>
    <property type="match status" value="1"/>
</dbReference>
<dbReference type="InterPro" id="IPR000189">
    <property type="entry name" value="Transglyc_AS"/>
</dbReference>
<dbReference type="PROSITE" id="PS51782">
    <property type="entry name" value="LYSM"/>
    <property type="match status" value="3"/>
</dbReference>